<feature type="coiled-coil region" evidence="1">
    <location>
        <begin position="6"/>
        <end position="78"/>
    </location>
</feature>
<organism evidence="2 3">
    <name type="scientific">Psylliodes chrysocephalus</name>
    <dbReference type="NCBI Taxonomy" id="3402493"/>
    <lineage>
        <taxon>Eukaryota</taxon>
        <taxon>Metazoa</taxon>
        <taxon>Ecdysozoa</taxon>
        <taxon>Arthropoda</taxon>
        <taxon>Hexapoda</taxon>
        <taxon>Insecta</taxon>
        <taxon>Pterygota</taxon>
        <taxon>Neoptera</taxon>
        <taxon>Endopterygota</taxon>
        <taxon>Coleoptera</taxon>
        <taxon>Polyphaga</taxon>
        <taxon>Cucujiformia</taxon>
        <taxon>Chrysomeloidea</taxon>
        <taxon>Chrysomelidae</taxon>
        <taxon>Galerucinae</taxon>
        <taxon>Alticini</taxon>
        <taxon>Psylliodes</taxon>
    </lineage>
</organism>
<keyword evidence="3" id="KW-1185">Reference proteome</keyword>
<dbReference type="OrthoDB" id="8182512at2759"/>
<sequence>MEQALVEDLENKMKETDERMGTLVVQVSNIESEFFAENGEQIEVNDLLKSVGEVRSNYQNLRKELHEVQDLQRQLSTSLNLQLKVMQAKFNLLKEKIEKSPVRGPLPSKSVNGREH</sequence>
<evidence type="ECO:0000313" key="2">
    <source>
        <dbReference type="EMBL" id="CAH1099400.1"/>
    </source>
</evidence>
<evidence type="ECO:0008006" key="4">
    <source>
        <dbReference type="Google" id="ProtNLM"/>
    </source>
</evidence>
<dbReference type="Gene3D" id="6.10.250.1380">
    <property type="match status" value="1"/>
</dbReference>
<accession>A0A9P0CGC5</accession>
<keyword evidence="1" id="KW-0175">Coiled coil</keyword>
<gene>
    <name evidence="2" type="ORF">PSYICH_LOCUS828</name>
</gene>
<dbReference type="AlphaFoldDB" id="A0A9P0CGC5"/>
<dbReference type="EMBL" id="OV651813">
    <property type="protein sequence ID" value="CAH1099400.1"/>
    <property type="molecule type" value="Genomic_DNA"/>
</dbReference>
<protein>
    <recommendedName>
        <fullName evidence="4">Ska2 N-terminal domain-containing protein</fullName>
    </recommendedName>
</protein>
<proteinExistence type="predicted"/>
<name>A0A9P0CGC5_9CUCU</name>
<reference evidence="2" key="1">
    <citation type="submission" date="2022-01" db="EMBL/GenBank/DDBJ databases">
        <authorList>
            <person name="King R."/>
        </authorList>
    </citation>
    <scope>NUCLEOTIDE SEQUENCE</scope>
</reference>
<evidence type="ECO:0000256" key="1">
    <source>
        <dbReference type="SAM" id="Coils"/>
    </source>
</evidence>
<evidence type="ECO:0000313" key="3">
    <source>
        <dbReference type="Proteomes" id="UP001153636"/>
    </source>
</evidence>
<dbReference type="Proteomes" id="UP001153636">
    <property type="component" value="Chromosome 1"/>
</dbReference>